<evidence type="ECO:0000313" key="2">
    <source>
        <dbReference type="Proteomes" id="UP001054945"/>
    </source>
</evidence>
<accession>A0AAV4VY53</accession>
<comment type="caution">
    <text evidence="1">The sequence shown here is derived from an EMBL/GenBank/DDBJ whole genome shotgun (WGS) entry which is preliminary data.</text>
</comment>
<keyword evidence="2" id="KW-1185">Reference proteome</keyword>
<name>A0AAV4VY53_CAEEX</name>
<sequence length="148" mass="16940">MNHKNHYKNHETITTDKLSSMKSHPLHKHFCCNFLLRTAGACLTATAEFPLPLITTGKQITSERSQTDSCLELSQGSSFPFCWQRDMDSAFELSAYQLHYSKYKRCLFIFGVLQWFTTCKITAGFPVGLHQFLSTTSLELFGFGHFKE</sequence>
<dbReference type="Proteomes" id="UP001054945">
    <property type="component" value="Unassembled WGS sequence"/>
</dbReference>
<proteinExistence type="predicted"/>
<reference evidence="1 2" key="1">
    <citation type="submission" date="2021-06" db="EMBL/GenBank/DDBJ databases">
        <title>Caerostris extrusa draft genome.</title>
        <authorList>
            <person name="Kono N."/>
            <person name="Arakawa K."/>
        </authorList>
    </citation>
    <scope>NUCLEOTIDE SEQUENCE [LARGE SCALE GENOMIC DNA]</scope>
</reference>
<dbReference type="EMBL" id="BPLR01015179">
    <property type="protein sequence ID" value="GIY74190.1"/>
    <property type="molecule type" value="Genomic_DNA"/>
</dbReference>
<dbReference type="AlphaFoldDB" id="A0AAV4VY53"/>
<gene>
    <name evidence="1" type="ORF">CEXT_699071</name>
</gene>
<protein>
    <submittedName>
        <fullName evidence="1">Uncharacterized protein</fullName>
    </submittedName>
</protein>
<organism evidence="1 2">
    <name type="scientific">Caerostris extrusa</name>
    <name type="common">Bark spider</name>
    <name type="synonym">Caerostris bankana</name>
    <dbReference type="NCBI Taxonomy" id="172846"/>
    <lineage>
        <taxon>Eukaryota</taxon>
        <taxon>Metazoa</taxon>
        <taxon>Ecdysozoa</taxon>
        <taxon>Arthropoda</taxon>
        <taxon>Chelicerata</taxon>
        <taxon>Arachnida</taxon>
        <taxon>Araneae</taxon>
        <taxon>Araneomorphae</taxon>
        <taxon>Entelegynae</taxon>
        <taxon>Araneoidea</taxon>
        <taxon>Araneidae</taxon>
        <taxon>Caerostris</taxon>
    </lineage>
</organism>
<evidence type="ECO:0000313" key="1">
    <source>
        <dbReference type="EMBL" id="GIY74190.1"/>
    </source>
</evidence>